<dbReference type="AlphaFoldDB" id="A0A1I6MQ96"/>
<dbReference type="Proteomes" id="UP000199024">
    <property type="component" value="Unassembled WGS sequence"/>
</dbReference>
<sequence>MTNPNLDPASGSLASLLAAMDCVALEVSGYDVRIVSAIPPWLDALSEADPRAVEVVSLLPFLEVFLNEAVAFWAGGSLGRLQSDFWTQTNSSNEEVHLLAFAAVIDGRQLIVIRSANDLYEERQRWQLYAHQTAIQLQLIERLKGELEKSSAALQAANDRLSELSIRDGLTGLYNRRHFDQTFQLELNRSMRTGEPLSVLFMDIDKFKVLNDTYGHSVGDDCLRAVAKVLADTVRRPTDMVARFGGEEFAVLLPATEAADAFLIATTINKAVRALDFPNKNSEVGPYVTASLGAYTRQPDGYRTMAQILESVDAALYRAKKEGRNRVIVATKLERLNDTHSGS</sequence>
<reference evidence="5 6" key="1">
    <citation type="submission" date="2016-10" db="EMBL/GenBank/DDBJ databases">
        <authorList>
            <person name="de Groot N.N."/>
        </authorList>
    </citation>
    <scope>NUCLEOTIDE SEQUENCE [LARGE SCALE GENOMIC DNA]</scope>
    <source>
        <strain evidence="5 6">DSM 21001</strain>
    </source>
</reference>
<dbReference type="PANTHER" id="PTHR45138">
    <property type="entry name" value="REGULATORY COMPONENTS OF SENSORY TRANSDUCTION SYSTEM"/>
    <property type="match status" value="1"/>
</dbReference>
<dbReference type="FunFam" id="3.30.70.270:FF:000001">
    <property type="entry name" value="Diguanylate cyclase domain protein"/>
    <property type="match status" value="1"/>
</dbReference>
<feature type="coiled-coil region" evidence="3">
    <location>
        <begin position="140"/>
        <end position="167"/>
    </location>
</feature>
<evidence type="ECO:0000256" key="3">
    <source>
        <dbReference type="SAM" id="Coils"/>
    </source>
</evidence>
<evidence type="ECO:0000256" key="1">
    <source>
        <dbReference type="ARBA" id="ARBA00012528"/>
    </source>
</evidence>
<dbReference type="SUPFAM" id="SSF55073">
    <property type="entry name" value="Nucleotide cyclase"/>
    <property type="match status" value="1"/>
</dbReference>
<dbReference type="GO" id="GO:1902201">
    <property type="term" value="P:negative regulation of bacterial-type flagellum-dependent cell motility"/>
    <property type="evidence" value="ECO:0007669"/>
    <property type="project" value="TreeGrafter"/>
</dbReference>
<keyword evidence="3" id="KW-0175">Coiled coil</keyword>
<dbReference type="GO" id="GO:0005886">
    <property type="term" value="C:plasma membrane"/>
    <property type="evidence" value="ECO:0007669"/>
    <property type="project" value="TreeGrafter"/>
</dbReference>
<dbReference type="NCBIfam" id="TIGR00254">
    <property type="entry name" value="GGDEF"/>
    <property type="match status" value="1"/>
</dbReference>
<dbReference type="EMBL" id="FOZL01000001">
    <property type="protein sequence ID" value="SFS17862.1"/>
    <property type="molecule type" value="Genomic_DNA"/>
</dbReference>
<dbReference type="PROSITE" id="PS50887">
    <property type="entry name" value="GGDEF"/>
    <property type="match status" value="1"/>
</dbReference>
<dbReference type="GO" id="GO:0043709">
    <property type="term" value="P:cell adhesion involved in single-species biofilm formation"/>
    <property type="evidence" value="ECO:0007669"/>
    <property type="project" value="TreeGrafter"/>
</dbReference>
<dbReference type="OrthoDB" id="9759607at2"/>
<dbReference type="GO" id="GO:0052621">
    <property type="term" value="F:diguanylate cyclase activity"/>
    <property type="evidence" value="ECO:0007669"/>
    <property type="project" value="UniProtKB-EC"/>
</dbReference>
<gene>
    <name evidence="5" type="ORF">SAMN05421771_3278</name>
</gene>
<feature type="domain" description="GGDEF" evidence="4">
    <location>
        <begin position="195"/>
        <end position="332"/>
    </location>
</feature>
<dbReference type="Pfam" id="PF00990">
    <property type="entry name" value="GGDEF"/>
    <property type="match status" value="1"/>
</dbReference>
<evidence type="ECO:0000313" key="6">
    <source>
        <dbReference type="Proteomes" id="UP000199024"/>
    </source>
</evidence>
<organism evidence="5 6">
    <name type="scientific">Granulicella pectinivorans</name>
    <dbReference type="NCBI Taxonomy" id="474950"/>
    <lineage>
        <taxon>Bacteria</taxon>
        <taxon>Pseudomonadati</taxon>
        <taxon>Acidobacteriota</taxon>
        <taxon>Terriglobia</taxon>
        <taxon>Terriglobales</taxon>
        <taxon>Acidobacteriaceae</taxon>
        <taxon>Granulicella</taxon>
    </lineage>
</organism>
<dbReference type="InterPro" id="IPR043128">
    <property type="entry name" value="Rev_trsase/Diguanyl_cyclase"/>
</dbReference>
<keyword evidence="6" id="KW-1185">Reference proteome</keyword>
<dbReference type="InterPro" id="IPR029787">
    <property type="entry name" value="Nucleotide_cyclase"/>
</dbReference>
<dbReference type="CDD" id="cd01949">
    <property type="entry name" value="GGDEF"/>
    <property type="match status" value="1"/>
</dbReference>
<comment type="catalytic activity">
    <reaction evidence="2">
        <text>2 GTP = 3',3'-c-di-GMP + 2 diphosphate</text>
        <dbReference type="Rhea" id="RHEA:24898"/>
        <dbReference type="ChEBI" id="CHEBI:33019"/>
        <dbReference type="ChEBI" id="CHEBI:37565"/>
        <dbReference type="ChEBI" id="CHEBI:58805"/>
        <dbReference type="EC" id="2.7.7.65"/>
    </reaction>
</comment>
<evidence type="ECO:0000256" key="2">
    <source>
        <dbReference type="ARBA" id="ARBA00034247"/>
    </source>
</evidence>
<accession>A0A1I6MQ96</accession>
<proteinExistence type="predicted"/>
<evidence type="ECO:0000313" key="5">
    <source>
        <dbReference type="EMBL" id="SFS17862.1"/>
    </source>
</evidence>
<protein>
    <recommendedName>
        <fullName evidence="1">diguanylate cyclase</fullName>
        <ecNumber evidence="1">2.7.7.65</ecNumber>
    </recommendedName>
</protein>
<name>A0A1I6MQ96_9BACT</name>
<dbReference type="Gene3D" id="3.30.70.270">
    <property type="match status" value="1"/>
</dbReference>
<dbReference type="InterPro" id="IPR050469">
    <property type="entry name" value="Diguanylate_Cyclase"/>
</dbReference>
<dbReference type="EC" id="2.7.7.65" evidence="1"/>
<dbReference type="SMART" id="SM00267">
    <property type="entry name" value="GGDEF"/>
    <property type="match status" value="1"/>
</dbReference>
<dbReference type="PANTHER" id="PTHR45138:SF9">
    <property type="entry name" value="DIGUANYLATE CYCLASE DGCM-RELATED"/>
    <property type="match status" value="1"/>
</dbReference>
<dbReference type="STRING" id="474950.SAMN05421771_3278"/>
<evidence type="ECO:0000259" key="4">
    <source>
        <dbReference type="PROSITE" id="PS50887"/>
    </source>
</evidence>
<dbReference type="RefSeq" id="WP_089840660.1">
    <property type="nucleotide sequence ID" value="NZ_FOZL01000001.1"/>
</dbReference>
<dbReference type="InterPro" id="IPR000160">
    <property type="entry name" value="GGDEF_dom"/>
</dbReference>